<evidence type="ECO:0000256" key="2">
    <source>
        <dbReference type="SAM" id="SignalP"/>
    </source>
</evidence>
<organism evidence="3 4">
    <name type="scientific">Nocardiopsis gilva YIM 90087</name>
    <dbReference type="NCBI Taxonomy" id="1235441"/>
    <lineage>
        <taxon>Bacteria</taxon>
        <taxon>Bacillati</taxon>
        <taxon>Actinomycetota</taxon>
        <taxon>Actinomycetes</taxon>
        <taxon>Streptosporangiales</taxon>
        <taxon>Nocardiopsidaceae</taxon>
        <taxon>Nocardiopsis</taxon>
    </lineage>
</organism>
<evidence type="ECO:0000313" key="3">
    <source>
        <dbReference type="EMBL" id="ASU84171.1"/>
    </source>
</evidence>
<keyword evidence="4" id="KW-1185">Reference proteome</keyword>
<gene>
    <name evidence="3" type="ORF">CDO52_16465</name>
</gene>
<evidence type="ECO:0000256" key="1">
    <source>
        <dbReference type="SAM" id="MobiDB-lite"/>
    </source>
</evidence>
<reference evidence="3 4" key="1">
    <citation type="submission" date="2017-08" db="EMBL/GenBank/DDBJ databases">
        <title>The complete genome sequence of Nocardiopsis gilva YIM 90087.</title>
        <authorList>
            <person name="Yin M."/>
            <person name="Tang S."/>
        </authorList>
    </citation>
    <scope>NUCLEOTIDE SEQUENCE [LARGE SCALE GENOMIC DNA]</scope>
    <source>
        <strain evidence="3 4">YIM 90087</strain>
    </source>
</reference>
<evidence type="ECO:0000313" key="4">
    <source>
        <dbReference type="Proteomes" id="UP000215005"/>
    </source>
</evidence>
<name>A0A223S7R5_9ACTN</name>
<dbReference type="KEGG" id="ngv:CDO52_16465"/>
<sequence length="110" mass="11469">MLGRFALATATAAMAAAVALPMPAYAAEGRLVWVTNTGQTKSISNPPDGRCIQVGEPAFPVFPARVVHNRTDTAAVAYSDLSCQRDVQSLPPGSSSRENIVASVKFGPVP</sequence>
<proteinExistence type="predicted"/>
<evidence type="ECO:0008006" key="5">
    <source>
        <dbReference type="Google" id="ProtNLM"/>
    </source>
</evidence>
<protein>
    <recommendedName>
        <fullName evidence="5">Secreted protein</fullName>
    </recommendedName>
</protein>
<accession>A0A223S7R5</accession>
<dbReference type="OrthoDB" id="4229249at2"/>
<feature type="region of interest" description="Disordered" evidence="1">
    <location>
        <begin position="88"/>
        <end position="110"/>
    </location>
</feature>
<dbReference type="RefSeq" id="WP_017617806.1">
    <property type="nucleotide sequence ID" value="NZ_ANBG01000107.1"/>
</dbReference>
<dbReference type="EMBL" id="CP022753">
    <property type="protein sequence ID" value="ASU84171.1"/>
    <property type="molecule type" value="Genomic_DNA"/>
</dbReference>
<keyword evidence="2" id="KW-0732">Signal</keyword>
<feature type="chain" id="PRO_5011305978" description="Secreted protein" evidence="2">
    <location>
        <begin position="27"/>
        <end position="110"/>
    </location>
</feature>
<feature type="signal peptide" evidence="2">
    <location>
        <begin position="1"/>
        <end position="26"/>
    </location>
</feature>
<dbReference type="AlphaFoldDB" id="A0A223S7R5"/>
<dbReference type="Proteomes" id="UP000215005">
    <property type="component" value="Chromosome"/>
</dbReference>
<feature type="compositionally biased region" description="Polar residues" evidence="1">
    <location>
        <begin position="88"/>
        <end position="98"/>
    </location>
</feature>